<evidence type="ECO:0000256" key="1">
    <source>
        <dbReference type="ARBA" id="ARBA00010552"/>
    </source>
</evidence>
<reference evidence="2" key="1">
    <citation type="submission" date="2018-05" db="EMBL/GenBank/DDBJ databases">
        <authorList>
            <person name="Lanie J.A."/>
            <person name="Ng W.-L."/>
            <person name="Kazmierczak K.M."/>
            <person name="Andrzejewski T.M."/>
            <person name="Davidsen T.M."/>
            <person name="Wayne K.J."/>
            <person name="Tettelin H."/>
            <person name="Glass J.I."/>
            <person name="Rusch D."/>
            <person name="Podicherti R."/>
            <person name="Tsui H.-C.T."/>
            <person name="Winkler M.E."/>
        </authorList>
    </citation>
    <scope>NUCLEOTIDE SEQUENCE</scope>
</reference>
<dbReference type="PANTHER" id="PTHR11803">
    <property type="entry name" value="2-IMINOBUTANOATE/2-IMINOPROPANOATE DEAMINASE RIDA"/>
    <property type="match status" value="1"/>
</dbReference>
<dbReference type="Gene3D" id="3.30.1330.40">
    <property type="entry name" value="RutC-like"/>
    <property type="match status" value="1"/>
</dbReference>
<accession>A0A383A5M4</accession>
<protein>
    <submittedName>
        <fullName evidence="2">Uncharacterized protein</fullName>
    </submittedName>
</protein>
<dbReference type="InterPro" id="IPR006175">
    <property type="entry name" value="YjgF/YER057c/UK114"/>
</dbReference>
<dbReference type="InterPro" id="IPR035959">
    <property type="entry name" value="RutC-like_sf"/>
</dbReference>
<organism evidence="2">
    <name type="scientific">marine metagenome</name>
    <dbReference type="NCBI Taxonomy" id="408172"/>
    <lineage>
        <taxon>unclassified sequences</taxon>
        <taxon>metagenomes</taxon>
        <taxon>ecological metagenomes</taxon>
    </lineage>
</organism>
<gene>
    <name evidence="2" type="ORF">METZ01_LOCUS455767</name>
</gene>
<dbReference type="FunFam" id="3.30.1330.40:FF:000001">
    <property type="entry name" value="L-PSP family endoribonuclease"/>
    <property type="match status" value="1"/>
</dbReference>
<comment type="similarity">
    <text evidence="1">Belongs to the RutC family.</text>
</comment>
<dbReference type="Pfam" id="PF01042">
    <property type="entry name" value="Ribonuc_L-PSP"/>
    <property type="match status" value="1"/>
</dbReference>
<dbReference type="GO" id="GO:0005829">
    <property type="term" value="C:cytosol"/>
    <property type="evidence" value="ECO:0007669"/>
    <property type="project" value="TreeGrafter"/>
</dbReference>
<dbReference type="GO" id="GO:0019239">
    <property type="term" value="F:deaminase activity"/>
    <property type="evidence" value="ECO:0007669"/>
    <property type="project" value="TreeGrafter"/>
</dbReference>
<dbReference type="AlphaFoldDB" id="A0A383A5M4"/>
<dbReference type="SUPFAM" id="SSF55298">
    <property type="entry name" value="YjgF-like"/>
    <property type="match status" value="1"/>
</dbReference>
<dbReference type="CDD" id="cd00448">
    <property type="entry name" value="YjgF_YER057c_UK114_family"/>
    <property type="match status" value="1"/>
</dbReference>
<name>A0A383A5M4_9ZZZZ</name>
<sequence length="144" mass="15498">MQVLLIITALLLGSSVFAETQFLSSKKTEEAGFPFSDAVKAGNFLFLSGQVGTDPQSGQLVKGGIEPETHQIFRNITAILAMQDASLKNIIKCTVMIDEISQWGAFNVVYVSYFPGNKPARSAFGADGLALGASVELECWAYLE</sequence>
<evidence type="ECO:0000313" key="2">
    <source>
        <dbReference type="EMBL" id="SVE02913.1"/>
    </source>
</evidence>
<proteinExistence type="inferred from homology"/>
<dbReference type="EMBL" id="UINC01189288">
    <property type="protein sequence ID" value="SVE02913.1"/>
    <property type="molecule type" value="Genomic_DNA"/>
</dbReference>
<dbReference type="PANTHER" id="PTHR11803:SF39">
    <property type="entry name" value="2-IMINOBUTANOATE_2-IMINOPROPANOATE DEAMINASE"/>
    <property type="match status" value="1"/>
</dbReference>